<gene>
    <name evidence="2" type="ORF">RRF57_006207</name>
</gene>
<reference evidence="2 3" key="1">
    <citation type="submission" date="2023-10" db="EMBL/GenBank/DDBJ databases">
        <title>Draft genome sequence of Xylaria bambusicola isolate GMP-LS, the root and basal stem rot pathogen of sugarcane in Indonesia.</title>
        <authorList>
            <person name="Selvaraj P."/>
            <person name="Muralishankar V."/>
            <person name="Muruganantham S."/>
            <person name="Sp S."/>
            <person name="Haryani S."/>
            <person name="Lau K.J.X."/>
            <person name="Naqvi N.I."/>
        </authorList>
    </citation>
    <scope>NUCLEOTIDE SEQUENCE [LARGE SCALE GENOMIC DNA]</scope>
    <source>
        <strain evidence="2">GMP-LS</strain>
    </source>
</reference>
<dbReference type="Proteomes" id="UP001305414">
    <property type="component" value="Unassembled WGS sequence"/>
</dbReference>
<comment type="caution">
    <text evidence="2">The sequence shown here is derived from an EMBL/GenBank/DDBJ whole genome shotgun (WGS) entry which is preliminary data.</text>
</comment>
<proteinExistence type="predicted"/>
<evidence type="ECO:0000313" key="2">
    <source>
        <dbReference type="EMBL" id="KAK5630492.1"/>
    </source>
</evidence>
<dbReference type="AlphaFoldDB" id="A0AAN7UKT9"/>
<evidence type="ECO:0000256" key="1">
    <source>
        <dbReference type="SAM" id="MobiDB-lite"/>
    </source>
</evidence>
<dbReference type="EMBL" id="JAWHQM010000016">
    <property type="protein sequence ID" value="KAK5630492.1"/>
    <property type="molecule type" value="Genomic_DNA"/>
</dbReference>
<protein>
    <submittedName>
        <fullName evidence="2">Uncharacterized protein</fullName>
    </submittedName>
</protein>
<accession>A0AAN7UKT9</accession>
<evidence type="ECO:0000313" key="3">
    <source>
        <dbReference type="Proteomes" id="UP001305414"/>
    </source>
</evidence>
<feature type="region of interest" description="Disordered" evidence="1">
    <location>
        <begin position="1"/>
        <end position="26"/>
    </location>
</feature>
<keyword evidence="3" id="KW-1185">Reference proteome</keyword>
<sequence>MYLGGNSKRSAAGRGLVHKRNRHGSSETIGIKRRSSVLDKLIITSMAAHSAQELCDSETSWGPDTVSTVENLFCDMETKTLYPVCAGTATTSCFDLENESLILPDGTQQHDGIQARSTPKAYNSTMYW</sequence>
<organism evidence="2 3">
    <name type="scientific">Xylaria bambusicola</name>
    <dbReference type="NCBI Taxonomy" id="326684"/>
    <lineage>
        <taxon>Eukaryota</taxon>
        <taxon>Fungi</taxon>
        <taxon>Dikarya</taxon>
        <taxon>Ascomycota</taxon>
        <taxon>Pezizomycotina</taxon>
        <taxon>Sordariomycetes</taxon>
        <taxon>Xylariomycetidae</taxon>
        <taxon>Xylariales</taxon>
        <taxon>Xylariaceae</taxon>
        <taxon>Xylaria</taxon>
    </lineage>
</organism>
<name>A0AAN7UKT9_9PEZI</name>